<protein>
    <submittedName>
        <fullName evidence="1">Uncharacterized protein</fullName>
    </submittedName>
</protein>
<evidence type="ECO:0000313" key="2">
    <source>
        <dbReference type="Proteomes" id="UP001218488"/>
    </source>
</evidence>
<name>A0AC61ZUD7_BACIA</name>
<accession>A0AC61ZUD7</accession>
<dbReference type="Proteomes" id="UP001218488">
    <property type="component" value="Chromosome"/>
</dbReference>
<gene>
    <name evidence="1" type="ORF">P5627_21675</name>
</gene>
<proteinExistence type="predicted"/>
<sequence length="88" mass="10041">MAVRLAAGSFPTWERMKSWLNKGRPFSLIALDTMANCAKGNRPALVEQYSPKILKTDKSEVEKILHDVNQKDQVLRVKMKVSKILENK</sequence>
<dbReference type="EMBL" id="CP121752">
    <property type="protein sequence ID" value="XRL54224.1"/>
    <property type="molecule type" value="Genomic_DNA"/>
</dbReference>
<organism evidence="1 2">
    <name type="scientific">Bacillus safensis</name>
    <dbReference type="NCBI Taxonomy" id="561879"/>
    <lineage>
        <taxon>Bacteria</taxon>
        <taxon>Bacillati</taxon>
        <taxon>Bacillota</taxon>
        <taxon>Bacilli</taxon>
        <taxon>Bacillales</taxon>
        <taxon>Bacillaceae</taxon>
        <taxon>Bacillus</taxon>
    </lineage>
</organism>
<reference evidence="1" key="1">
    <citation type="submission" date="2025-02" db="EMBL/GenBank/DDBJ databases">
        <title>Complete genome sequences of 52 Bacillus and Priestia strains isolated from West-African fermentations and 26 reference strains from the DSMZ collection.</title>
        <authorList>
            <person name="Wiedenbein E.S."/>
            <person name="Canoy T.S."/>
            <person name="Hui Y."/>
            <person name="Parkouda C."/>
            <person name="Dawende C."/>
            <person name="Ametefe E."/>
            <person name="Jespersen L."/>
            <person name="Nielsen D.S."/>
        </authorList>
    </citation>
    <scope>NUCLEOTIDE SEQUENCE</scope>
    <source>
        <strain evidence="1">PRO33</strain>
    </source>
</reference>
<evidence type="ECO:0000313" key="1">
    <source>
        <dbReference type="EMBL" id="XRL54224.1"/>
    </source>
</evidence>